<feature type="region of interest" description="Disordered" evidence="1">
    <location>
        <begin position="1"/>
        <end position="29"/>
    </location>
</feature>
<dbReference type="OrthoDB" id="614844at2759"/>
<dbReference type="PeptideAtlas" id="Q9BWJ8"/>
<proteinExistence type="evidence at transcript level"/>
<evidence type="ECO:0000256" key="1">
    <source>
        <dbReference type="SAM" id="MobiDB-lite"/>
    </source>
</evidence>
<accession>Q9BWJ8</accession>
<organism evidence="2">
    <name type="scientific">Homo sapiens</name>
    <name type="common">Human</name>
    <dbReference type="NCBI Taxonomy" id="9606"/>
    <lineage>
        <taxon>Eukaryota</taxon>
        <taxon>Metazoa</taxon>
        <taxon>Chordata</taxon>
        <taxon>Craniata</taxon>
        <taxon>Vertebrata</taxon>
        <taxon>Euteleostomi</taxon>
        <taxon>Mammalia</taxon>
        <taxon>Eutheria</taxon>
        <taxon>Euarchontoglires</taxon>
        <taxon>Primates</taxon>
        <taxon>Haplorrhini</taxon>
        <taxon>Catarrhini</taxon>
        <taxon>Hominidae</taxon>
        <taxon>Homo</taxon>
    </lineage>
</organism>
<dbReference type="ClinPGx" id="PA134931869"/>
<dbReference type="AlphaFoldDB" id="Q9BWJ8"/>
<gene>
    <name evidence="2" type="primary">ZC3HC1</name>
</gene>
<reference evidence="2" key="1">
    <citation type="journal article" date="2004" name="Genome Res.">
        <title>The status, quality, and expansion of the NIH full-length cDNA project: the Mammalian Gene Collection (MGC).</title>
        <authorList>
            <consortium name="The MGC Project Team"/>
            <person name="Gerhard D.S."/>
            <person name="Wagner L."/>
            <person name="Feingold E.A."/>
            <person name="Shenmen C.M."/>
            <person name="Grouse L.H."/>
            <person name="Schuler G."/>
            <person name="Klein S.L."/>
            <person name="Old S."/>
            <person name="Rasooly R."/>
            <person name="Good P."/>
            <person name="Guyer M."/>
            <person name="Peck A.M."/>
            <person name="Derge J.G."/>
            <person name="Lipman D."/>
            <person name="Collins F.S."/>
            <person name="Jang W."/>
            <person name="Sherry S."/>
            <person name="Feolo M."/>
            <person name="Misquitta L."/>
            <person name="Lee E."/>
            <person name="Rotmistrovsky K."/>
            <person name="Greenhut S.F."/>
            <person name="Schaefer C.F."/>
            <person name="Buetow K."/>
            <person name="Bonner T.I."/>
            <person name="Haussler D."/>
            <person name="Kent J."/>
            <person name="Kiekhaus M."/>
            <person name="Furey T."/>
            <person name="Brent M."/>
            <person name="Prange C."/>
            <person name="Schreiber K."/>
            <person name="Shapiro N."/>
            <person name="Bhat N.K."/>
            <person name="Hopkins R.F."/>
            <person name="Hsie F."/>
            <person name="Driscoll T."/>
            <person name="Soares M.B."/>
            <person name="Casavant T.L."/>
            <person name="Scheetz T.E."/>
            <person name="Brown-stein M.J."/>
            <person name="Usdin T.B."/>
            <person name="Toshiyuki S."/>
            <person name="Carninci P."/>
            <person name="Piao Y."/>
            <person name="Dudekula D.B."/>
            <person name="Ko M.S."/>
            <person name="Kawakami K."/>
            <person name="Suzuki Y."/>
            <person name="Sugano S."/>
            <person name="Gruber C.E."/>
            <person name="Smith M.R."/>
            <person name="Simmons B."/>
            <person name="Moore T."/>
            <person name="Waterman R."/>
            <person name="Johnson S.L."/>
            <person name="Ruan Y."/>
            <person name="Wei C.L."/>
            <person name="Mathavan S."/>
            <person name="Gunaratne P.H."/>
            <person name="Wu J."/>
            <person name="Garcia A.M."/>
            <person name="Hulyk S.W."/>
            <person name="Fuh E."/>
            <person name="Yuan Y."/>
            <person name="Sneed A."/>
            <person name="Kowis C."/>
            <person name="Hodgson A."/>
            <person name="Muzny D.M."/>
            <person name="McPherson J."/>
            <person name="Gibbs R.A."/>
            <person name="Fahey J."/>
            <person name="Helton E."/>
            <person name="Ketteman M."/>
            <person name="Madan A."/>
            <person name="Rodrigues S."/>
            <person name="Sanchez A."/>
            <person name="Whiting M."/>
            <person name="Madari A."/>
            <person name="Young A.C."/>
            <person name="Wetherby K.D."/>
            <person name="Granite S.J."/>
            <person name="Kwong P.N."/>
            <person name="Brinkley C.P."/>
            <person name="Pearson R.L."/>
            <person name="Bouffard G.G."/>
            <person name="Blakesly R.W."/>
            <person name="Green E.D."/>
            <person name="Dickson M.C."/>
            <person name="Rodriguez A.C."/>
            <person name="Grimwood J."/>
            <person name="Schmutz J."/>
            <person name="Myers R.M."/>
            <person name="Butterfield Y.S."/>
            <person name="Griffith M."/>
            <person name="Griffith O.L."/>
            <person name="Krzywinski M.I."/>
            <person name="Liao N."/>
            <person name="Morin R."/>
            <person name="Morrin R."/>
            <person name="Palmquist D."/>
            <person name="Petrescu A.S."/>
            <person name="Skalska U."/>
            <person name="Smailus D.E."/>
            <person name="Stott J.M."/>
            <person name="Schnerch A."/>
            <person name="Schein J.E."/>
            <person name="Jones S.J."/>
            <person name="Holt R.A."/>
            <person name="Baross A."/>
            <person name="Marra M.A."/>
            <person name="Clifton S."/>
            <person name="Makowski K.A."/>
            <person name="Bosak S."/>
            <person name="Malek J."/>
        </authorList>
    </citation>
    <scope>NUCLEOTIDE SEQUENCE [LARGE SCALE MRNA]</scope>
    <source>
        <tissue evidence="2">Eye</tissue>
    </source>
</reference>
<sequence>MRGLPRKREAWTRRTRLPHPSQLMDHPKRNNLHWNLQAKKPSLAEWKHFLL</sequence>
<dbReference type="EMBL" id="BC000190">
    <property type="protein sequence ID" value="AAH00190.1"/>
    <property type="molecule type" value="mRNA"/>
</dbReference>
<evidence type="ECO:0000313" key="2">
    <source>
        <dbReference type="EMBL" id="AAH00190.1"/>
    </source>
</evidence>
<dbReference type="ChiTaRS" id="ZC3HC1">
    <property type="organism name" value="human"/>
</dbReference>
<protein>
    <submittedName>
        <fullName evidence="2">ZC3HC1 protein</fullName>
    </submittedName>
</protein>
<name>Q9BWJ8_HUMAN</name>
<feature type="compositionally biased region" description="Basic and acidic residues" evidence="1">
    <location>
        <begin position="1"/>
        <end position="12"/>
    </location>
</feature>
<dbReference type="DNASU" id="51530"/>